<dbReference type="InterPro" id="IPR011006">
    <property type="entry name" value="CheY-like_superfamily"/>
</dbReference>
<evidence type="ECO:0000313" key="10">
    <source>
        <dbReference type="Proteomes" id="UP000291338"/>
    </source>
</evidence>
<evidence type="ECO:0000256" key="4">
    <source>
        <dbReference type="ARBA" id="ARBA00023125"/>
    </source>
</evidence>
<keyword evidence="2" id="KW-0902">Two-component regulatory system</keyword>
<dbReference type="GO" id="GO:0032993">
    <property type="term" value="C:protein-DNA complex"/>
    <property type="evidence" value="ECO:0007669"/>
    <property type="project" value="TreeGrafter"/>
</dbReference>
<feature type="coiled-coil region" evidence="7">
    <location>
        <begin position="258"/>
        <end position="313"/>
    </location>
</feature>
<dbReference type="GO" id="GO:0000976">
    <property type="term" value="F:transcription cis-regulatory region binding"/>
    <property type="evidence" value="ECO:0007669"/>
    <property type="project" value="TreeGrafter"/>
</dbReference>
<evidence type="ECO:0000256" key="3">
    <source>
        <dbReference type="ARBA" id="ARBA00023015"/>
    </source>
</evidence>
<dbReference type="GO" id="GO:0000156">
    <property type="term" value="F:phosphorelay response regulator activity"/>
    <property type="evidence" value="ECO:0007669"/>
    <property type="project" value="TreeGrafter"/>
</dbReference>
<dbReference type="InterPro" id="IPR039420">
    <property type="entry name" value="WalR-like"/>
</dbReference>
<dbReference type="AlphaFoldDB" id="A0A4V2EJ69"/>
<dbReference type="SUPFAM" id="SSF52172">
    <property type="entry name" value="CheY-like"/>
    <property type="match status" value="1"/>
</dbReference>
<organism evidence="9 10">
    <name type="scientific">Pseudoalteromonas phenolica</name>
    <dbReference type="NCBI Taxonomy" id="161398"/>
    <lineage>
        <taxon>Bacteria</taxon>
        <taxon>Pseudomonadati</taxon>
        <taxon>Pseudomonadota</taxon>
        <taxon>Gammaproteobacteria</taxon>
        <taxon>Alteromonadales</taxon>
        <taxon>Pseudoalteromonadaceae</taxon>
        <taxon>Pseudoalteromonas</taxon>
    </lineage>
</organism>
<evidence type="ECO:0000256" key="5">
    <source>
        <dbReference type="ARBA" id="ARBA00023163"/>
    </source>
</evidence>
<dbReference type="Gene3D" id="3.40.50.2300">
    <property type="match status" value="1"/>
</dbReference>
<sequence>MQSKVLVIDDDDVNHDIVSSMLGQHYDITPALGGKQGLELLPQGEYDAILLDVVMPEVNGYEVCEQLRNQLNCRTPVLFVSAKSSTEDILQGFRAGGDDYITKPFDADELKFRIDRLMSLNDEIASLKESYQNAEEVTLTAITSCSELGVALEFIEKSYQCKTMTALANEVISSSKQLGLEVSTQIGILNSFKNYSSSELVNPLENELLTRARSSKTVINIDKRSFFNSERCSLLVKNMPCDDSEKYGRFNDILALIVRGADARLSSLETNIKMMQQRNKGIKELSEIAQKDLSNIEQTHKAYTQSIQDLIEDLLFEIEAASLGFGLSQQQEAELLSLLSKSRERVLEVNEHTEDMTAVFGDFFYKLDTLVED</sequence>
<protein>
    <recommendedName>
        <fullName evidence="8">Response regulatory domain-containing protein</fullName>
    </recommendedName>
</protein>
<gene>
    <name evidence="9" type="ORF">C1E23_20125</name>
</gene>
<keyword evidence="3" id="KW-0805">Transcription regulation</keyword>
<keyword evidence="5" id="KW-0804">Transcription</keyword>
<dbReference type="PANTHER" id="PTHR48111">
    <property type="entry name" value="REGULATOR OF RPOS"/>
    <property type="match status" value="1"/>
</dbReference>
<keyword evidence="1 6" id="KW-0597">Phosphoprotein</keyword>
<evidence type="ECO:0000313" key="9">
    <source>
        <dbReference type="EMBL" id="RZQ51308.1"/>
    </source>
</evidence>
<comment type="caution">
    <text evidence="9">The sequence shown here is derived from an EMBL/GenBank/DDBJ whole genome shotgun (WGS) entry which is preliminary data.</text>
</comment>
<keyword evidence="7" id="KW-0175">Coiled coil</keyword>
<evidence type="ECO:0000256" key="6">
    <source>
        <dbReference type="PROSITE-ProRule" id="PRU00169"/>
    </source>
</evidence>
<keyword evidence="4" id="KW-0238">DNA-binding</keyword>
<feature type="modified residue" description="4-aspartylphosphate" evidence="6">
    <location>
        <position position="52"/>
    </location>
</feature>
<dbReference type="PROSITE" id="PS50110">
    <property type="entry name" value="RESPONSE_REGULATORY"/>
    <property type="match status" value="1"/>
</dbReference>
<dbReference type="Proteomes" id="UP000291338">
    <property type="component" value="Unassembled WGS sequence"/>
</dbReference>
<evidence type="ECO:0000256" key="7">
    <source>
        <dbReference type="SAM" id="Coils"/>
    </source>
</evidence>
<feature type="domain" description="Response regulatory" evidence="8">
    <location>
        <begin position="4"/>
        <end position="118"/>
    </location>
</feature>
<dbReference type="InterPro" id="IPR001789">
    <property type="entry name" value="Sig_transdc_resp-reg_receiver"/>
</dbReference>
<accession>A0A4V2EJ69</accession>
<dbReference type="RefSeq" id="WP_130257259.1">
    <property type="nucleotide sequence ID" value="NZ_PPSX01000107.1"/>
</dbReference>
<dbReference type="CDD" id="cd17574">
    <property type="entry name" value="REC_OmpR"/>
    <property type="match status" value="1"/>
</dbReference>
<dbReference type="SMART" id="SM00448">
    <property type="entry name" value="REC"/>
    <property type="match status" value="1"/>
</dbReference>
<proteinExistence type="predicted"/>
<evidence type="ECO:0000256" key="1">
    <source>
        <dbReference type="ARBA" id="ARBA00022553"/>
    </source>
</evidence>
<dbReference type="EMBL" id="PPSX01000107">
    <property type="protein sequence ID" value="RZQ51308.1"/>
    <property type="molecule type" value="Genomic_DNA"/>
</dbReference>
<dbReference type="PANTHER" id="PTHR48111:SF1">
    <property type="entry name" value="TWO-COMPONENT RESPONSE REGULATOR ORR33"/>
    <property type="match status" value="1"/>
</dbReference>
<evidence type="ECO:0000259" key="8">
    <source>
        <dbReference type="PROSITE" id="PS50110"/>
    </source>
</evidence>
<dbReference type="GO" id="GO:0006355">
    <property type="term" value="P:regulation of DNA-templated transcription"/>
    <property type="evidence" value="ECO:0007669"/>
    <property type="project" value="TreeGrafter"/>
</dbReference>
<name>A0A4V2EJ69_9GAMM</name>
<evidence type="ECO:0000256" key="2">
    <source>
        <dbReference type="ARBA" id="ARBA00023012"/>
    </source>
</evidence>
<dbReference type="Pfam" id="PF00072">
    <property type="entry name" value="Response_reg"/>
    <property type="match status" value="1"/>
</dbReference>
<dbReference type="GO" id="GO:0005829">
    <property type="term" value="C:cytosol"/>
    <property type="evidence" value="ECO:0007669"/>
    <property type="project" value="TreeGrafter"/>
</dbReference>
<reference evidence="9 10" key="1">
    <citation type="submission" date="2018-01" db="EMBL/GenBank/DDBJ databases">
        <title>Co-occurrence of chitin degradation, pigmentation and bioactivity in marine Pseudoalteromonas.</title>
        <authorList>
            <person name="Paulsen S."/>
            <person name="Gram L."/>
            <person name="Machado H."/>
        </authorList>
    </citation>
    <scope>NUCLEOTIDE SEQUENCE [LARGE SCALE GENOMIC DNA]</scope>
    <source>
        <strain evidence="9 10">S3898</strain>
    </source>
</reference>